<name>A0A397H2R4_9GLOM</name>
<accession>A0A397H2R4</accession>
<evidence type="ECO:0000313" key="2">
    <source>
        <dbReference type="EMBL" id="RHZ56999.1"/>
    </source>
</evidence>
<keyword evidence="1" id="KW-0732">Signal</keyword>
<evidence type="ECO:0000256" key="1">
    <source>
        <dbReference type="SAM" id="SignalP"/>
    </source>
</evidence>
<protein>
    <submittedName>
        <fullName evidence="2">Uncharacterized protein</fullName>
    </submittedName>
</protein>
<reference evidence="2 3" key="1">
    <citation type="submission" date="2018-08" db="EMBL/GenBank/DDBJ databases">
        <title>Genome and evolution of the arbuscular mycorrhizal fungus Diversispora epigaea (formerly Glomus versiforme) and its bacterial endosymbionts.</title>
        <authorList>
            <person name="Sun X."/>
            <person name="Fei Z."/>
            <person name="Harrison M."/>
        </authorList>
    </citation>
    <scope>NUCLEOTIDE SEQUENCE [LARGE SCALE GENOMIC DNA]</scope>
    <source>
        <strain evidence="2 3">IT104</strain>
    </source>
</reference>
<dbReference type="EMBL" id="PQFF01000352">
    <property type="protein sequence ID" value="RHZ56999.1"/>
    <property type="molecule type" value="Genomic_DNA"/>
</dbReference>
<evidence type="ECO:0000313" key="3">
    <source>
        <dbReference type="Proteomes" id="UP000266861"/>
    </source>
</evidence>
<feature type="chain" id="PRO_5017287986" evidence="1">
    <location>
        <begin position="22"/>
        <end position="98"/>
    </location>
</feature>
<organism evidence="2 3">
    <name type="scientific">Diversispora epigaea</name>
    <dbReference type="NCBI Taxonomy" id="1348612"/>
    <lineage>
        <taxon>Eukaryota</taxon>
        <taxon>Fungi</taxon>
        <taxon>Fungi incertae sedis</taxon>
        <taxon>Mucoromycota</taxon>
        <taxon>Glomeromycotina</taxon>
        <taxon>Glomeromycetes</taxon>
        <taxon>Diversisporales</taxon>
        <taxon>Diversisporaceae</taxon>
        <taxon>Diversispora</taxon>
    </lineage>
</organism>
<proteinExistence type="predicted"/>
<dbReference type="AlphaFoldDB" id="A0A397H2R4"/>
<dbReference type="Proteomes" id="UP000266861">
    <property type="component" value="Unassembled WGS sequence"/>
</dbReference>
<gene>
    <name evidence="2" type="ORF">Glove_395g70</name>
</gene>
<keyword evidence="3" id="KW-1185">Reference proteome</keyword>
<sequence>MKFNAILILGALSGFFITIQAIPVDSGNAIEISNGLKARDATIENEYETDLEKRQRTSNTGYNWYRGDGNGVLPVLVESCWHHVYKFRNVNGESHEVP</sequence>
<feature type="signal peptide" evidence="1">
    <location>
        <begin position="1"/>
        <end position="21"/>
    </location>
</feature>
<comment type="caution">
    <text evidence="2">The sequence shown here is derived from an EMBL/GenBank/DDBJ whole genome shotgun (WGS) entry which is preliminary data.</text>
</comment>